<evidence type="ECO:0000256" key="3">
    <source>
        <dbReference type="ARBA" id="ARBA00022989"/>
    </source>
</evidence>
<keyword evidence="2 5" id="KW-0812">Transmembrane</keyword>
<keyword evidence="4 5" id="KW-0472">Membrane</keyword>
<keyword evidence="7" id="KW-1185">Reference proteome</keyword>
<dbReference type="RefSeq" id="WP_147121316.1">
    <property type="nucleotide sequence ID" value="NZ_VOPY01000001.1"/>
</dbReference>
<evidence type="ECO:0000313" key="6">
    <source>
        <dbReference type="EMBL" id="TXC73479.1"/>
    </source>
</evidence>
<organism evidence="6 7">
    <name type="scientific">Flavisphingopyxis soli</name>
    <dbReference type="NCBI Taxonomy" id="2601267"/>
    <lineage>
        <taxon>Bacteria</taxon>
        <taxon>Pseudomonadati</taxon>
        <taxon>Pseudomonadota</taxon>
        <taxon>Alphaproteobacteria</taxon>
        <taxon>Sphingomonadales</taxon>
        <taxon>Sphingopyxidaceae</taxon>
        <taxon>Flavisphingopyxis</taxon>
    </lineage>
</organism>
<feature type="transmembrane region" description="Helical" evidence="5">
    <location>
        <begin position="184"/>
        <end position="212"/>
    </location>
</feature>
<evidence type="ECO:0000256" key="1">
    <source>
        <dbReference type="ARBA" id="ARBA00004141"/>
    </source>
</evidence>
<sequence>MSPLRAFALSFAQLGDPALLKTLAKAAVLTLAIFVAIGGLLWLALGWTLAATGYALDSGLLAALSVLIAILLGWFLFRAVAMAVLGALADDVVEAVERRHYPEQAAVALPVPFAKGLGIGLHSAGRTIGYNMLALPLYAVLVATGVGWLIAALGVNALLLGRDLSEMVTARHPTLVLPSRGRRAILGLPVAALFMVPVANLLAPVLGAAMAVHMIHGRKSPGLTEPAA</sequence>
<evidence type="ECO:0000313" key="7">
    <source>
        <dbReference type="Proteomes" id="UP000321129"/>
    </source>
</evidence>
<reference evidence="6 7" key="1">
    <citation type="submission" date="2019-08" db="EMBL/GenBank/DDBJ databases">
        <title>Sphingorhabdus soil sp. nov., isolated from arctic soil.</title>
        <authorList>
            <person name="Liu Y."/>
        </authorList>
    </citation>
    <scope>NUCLEOTIDE SEQUENCE [LARGE SCALE GENOMIC DNA]</scope>
    <source>
        <strain evidence="6 7">D-2Q-5-6</strain>
    </source>
</reference>
<dbReference type="Pfam" id="PF07264">
    <property type="entry name" value="EI24"/>
    <property type="match status" value="1"/>
</dbReference>
<evidence type="ECO:0000256" key="2">
    <source>
        <dbReference type="ARBA" id="ARBA00022692"/>
    </source>
</evidence>
<protein>
    <recommendedName>
        <fullName evidence="8">Cysteine biosynthesis protein</fullName>
    </recommendedName>
</protein>
<proteinExistence type="predicted"/>
<name>A0A5C6UKW4_9SPHN</name>
<feature type="transmembrane region" description="Helical" evidence="5">
    <location>
        <begin position="137"/>
        <end position="159"/>
    </location>
</feature>
<comment type="caution">
    <text evidence="6">The sequence shown here is derived from an EMBL/GenBank/DDBJ whole genome shotgun (WGS) entry which is preliminary data.</text>
</comment>
<evidence type="ECO:0000256" key="4">
    <source>
        <dbReference type="ARBA" id="ARBA00023136"/>
    </source>
</evidence>
<dbReference type="Proteomes" id="UP000321129">
    <property type="component" value="Unassembled WGS sequence"/>
</dbReference>
<gene>
    <name evidence="6" type="ORF">FSZ31_01640</name>
</gene>
<feature type="transmembrane region" description="Helical" evidence="5">
    <location>
        <begin position="27"/>
        <end position="49"/>
    </location>
</feature>
<comment type="subcellular location">
    <subcellularLocation>
        <location evidence="1">Membrane</location>
        <topology evidence="1">Multi-pass membrane protein</topology>
    </subcellularLocation>
</comment>
<keyword evidence="3 5" id="KW-1133">Transmembrane helix</keyword>
<dbReference type="InterPro" id="IPR059112">
    <property type="entry name" value="CysZ/EI24"/>
</dbReference>
<dbReference type="EMBL" id="VOPY01000001">
    <property type="protein sequence ID" value="TXC73479.1"/>
    <property type="molecule type" value="Genomic_DNA"/>
</dbReference>
<dbReference type="OrthoDB" id="5421146at2"/>
<accession>A0A5C6UKW4</accession>
<dbReference type="AlphaFoldDB" id="A0A5C6UKW4"/>
<evidence type="ECO:0000256" key="5">
    <source>
        <dbReference type="SAM" id="Phobius"/>
    </source>
</evidence>
<feature type="transmembrane region" description="Helical" evidence="5">
    <location>
        <begin position="61"/>
        <end position="85"/>
    </location>
</feature>
<evidence type="ECO:0008006" key="8">
    <source>
        <dbReference type="Google" id="ProtNLM"/>
    </source>
</evidence>